<evidence type="ECO:0000256" key="1">
    <source>
        <dbReference type="ARBA" id="ARBA00004496"/>
    </source>
</evidence>
<dbReference type="GO" id="GO:0016020">
    <property type="term" value="C:membrane"/>
    <property type="evidence" value="ECO:0007669"/>
    <property type="project" value="TreeGrafter"/>
</dbReference>
<evidence type="ECO:0000313" key="8">
    <source>
        <dbReference type="Proteomes" id="UP001211065"/>
    </source>
</evidence>
<name>A0AAD5TXJ7_9FUNG</name>
<dbReference type="EMBL" id="JADGJW010000655">
    <property type="protein sequence ID" value="KAJ3214047.1"/>
    <property type="molecule type" value="Genomic_DNA"/>
</dbReference>
<dbReference type="SUPFAM" id="SSF50978">
    <property type="entry name" value="WD40 repeat-like"/>
    <property type="match status" value="1"/>
</dbReference>
<dbReference type="InterPro" id="IPR032914">
    <property type="entry name" value="Vam6/VPS39/TRAP1"/>
</dbReference>
<reference evidence="7" key="1">
    <citation type="submission" date="2020-05" db="EMBL/GenBank/DDBJ databases">
        <title>Phylogenomic resolution of chytrid fungi.</title>
        <authorList>
            <person name="Stajich J.E."/>
            <person name="Amses K."/>
            <person name="Simmons R."/>
            <person name="Seto K."/>
            <person name="Myers J."/>
            <person name="Bonds A."/>
            <person name="Quandt C.A."/>
            <person name="Barry K."/>
            <person name="Liu P."/>
            <person name="Grigoriev I."/>
            <person name="Longcore J.E."/>
            <person name="James T.Y."/>
        </authorList>
    </citation>
    <scope>NUCLEOTIDE SEQUENCE</scope>
    <source>
        <strain evidence="7">JEL0476</strain>
    </source>
</reference>
<keyword evidence="2" id="KW-0813">Transport</keyword>
<comment type="caution">
    <text evidence="7">The sequence shown here is derived from an EMBL/GenBank/DDBJ whole genome shotgun (WGS) entry which is preliminary data.</text>
</comment>
<dbReference type="PROSITE" id="PS50236">
    <property type="entry name" value="CHCR"/>
    <property type="match status" value="1"/>
</dbReference>
<feature type="repeat" description="CHCR" evidence="5">
    <location>
        <begin position="657"/>
        <end position="859"/>
    </location>
</feature>
<dbReference type="PANTHER" id="PTHR12894">
    <property type="entry name" value="CNH DOMAIN CONTAINING"/>
    <property type="match status" value="1"/>
</dbReference>
<dbReference type="GO" id="GO:0034058">
    <property type="term" value="P:endosomal vesicle fusion"/>
    <property type="evidence" value="ECO:0007669"/>
    <property type="project" value="TreeGrafter"/>
</dbReference>
<dbReference type="AlphaFoldDB" id="A0AAD5TXJ7"/>
<dbReference type="Pfam" id="PF10366">
    <property type="entry name" value="Vps39_1"/>
    <property type="match status" value="1"/>
</dbReference>
<evidence type="ECO:0000256" key="5">
    <source>
        <dbReference type="PROSITE-ProRule" id="PRU01006"/>
    </source>
</evidence>
<evidence type="ECO:0000256" key="2">
    <source>
        <dbReference type="ARBA" id="ARBA00022448"/>
    </source>
</evidence>
<accession>A0AAD5TXJ7</accession>
<keyword evidence="3" id="KW-0963">Cytoplasm</keyword>
<dbReference type="GO" id="GO:0006886">
    <property type="term" value="P:intracellular protein transport"/>
    <property type="evidence" value="ECO:0007669"/>
    <property type="project" value="UniProtKB-UniRule"/>
</dbReference>
<protein>
    <recommendedName>
        <fullName evidence="6">CNH domain-containing protein</fullName>
    </recommendedName>
</protein>
<dbReference type="InterPro" id="IPR019452">
    <property type="entry name" value="VPS39/TGF_beta_rcpt-assoc_1"/>
</dbReference>
<gene>
    <name evidence="7" type="ORF">HK099_007059</name>
</gene>
<sequence>MNIDSNIDSKTLFSPFTLVNLTRSIDLNALQPDTSLGSQISLNSSQFNLSNNQAAKCFIQSNDLCGQNLFVGTNNGLLIHYLILYDSETQDYTLKLEQKKYLGLGKKPIDSILAVPTEGKLIILCDFTLYFVHMEDFEFLNSTDAPIIKGVTHFCSDKVINSPARFSVGKRRMLQNWSLSETLHLEKEISITDGVVTMKRFQFQILFSDFQQNYCILNSSNSKILKLLNFDKNLIPKPLILSINKSEFLFVINTQKDGKNTGLGMFINDNGDPVRGTLNWETIPKSVAYHYPYILSLLNDNFIQIHSIFTQQLLQTIKIPDPDTQPMYFGESLFFFESTIKLEADKASESFIKITLCCKNAVLGLRLNSLETQVEEMFNLGLIKEAVKFHDDINFDKETVNEIEDKKLKLKNFKIYLKAAIKLLELNLFQESLSYFKKFNLDPLIYIKLFKDDIEFINFQTLENKIEKKKLEDVNFKEFNYDFFNTTIDTIVTIHIEKKNLKKTTRNELKNRLFCEARDSLLEYLLYCRSNNFSLDGLEEIDICILQLYCKTSQSKQLYAFLLTSGHNFSGDIEACELYLMKQKRYYALSLLYKSQNLTEKLLELWKRMATEELIDPDFSGLLEIVEFLKKLDDFNLVCKFSKFIINLDPILGSKIFTERTQEFDINEVLKFFESINEDSLIPFLEYIIEVKGIMDEEKHTQLAILYLKELMSVAKRKDFINMALVYKKESKNFTFLKFLKTRLKNFSILTDETEKSHQILVRRLKLVNFLYNPTSNFDVHLINKRLEDFLSLEKVAIFKKLKEHEKVLEILVKDIGDDLGCEEYILNLNCSKDTTVLNDMKNLESAIMFNDEKFDFQFSKVNEKFCFQTTLYMRRNLLKYLIRLYLRPEYGYEPVYFLN</sequence>
<keyword evidence="4" id="KW-0653">Protein transport</keyword>
<dbReference type="InterPro" id="IPR001180">
    <property type="entry name" value="CNH_dom"/>
</dbReference>
<organism evidence="7 8">
    <name type="scientific">Clydaea vesicula</name>
    <dbReference type="NCBI Taxonomy" id="447962"/>
    <lineage>
        <taxon>Eukaryota</taxon>
        <taxon>Fungi</taxon>
        <taxon>Fungi incertae sedis</taxon>
        <taxon>Chytridiomycota</taxon>
        <taxon>Chytridiomycota incertae sedis</taxon>
        <taxon>Chytridiomycetes</taxon>
        <taxon>Lobulomycetales</taxon>
        <taxon>Lobulomycetaceae</taxon>
        <taxon>Clydaea</taxon>
    </lineage>
</organism>
<dbReference type="Proteomes" id="UP001211065">
    <property type="component" value="Unassembled WGS sequence"/>
</dbReference>
<keyword evidence="8" id="KW-1185">Reference proteome</keyword>
<dbReference type="PROSITE" id="PS50219">
    <property type="entry name" value="CNH"/>
    <property type="match status" value="1"/>
</dbReference>
<dbReference type="Pfam" id="PF00780">
    <property type="entry name" value="CNH"/>
    <property type="match status" value="1"/>
</dbReference>
<dbReference type="InterPro" id="IPR036322">
    <property type="entry name" value="WD40_repeat_dom_sf"/>
</dbReference>
<evidence type="ECO:0000313" key="7">
    <source>
        <dbReference type="EMBL" id="KAJ3214047.1"/>
    </source>
</evidence>
<comment type="subcellular location">
    <subcellularLocation>
        <location evidence="1">Cytoplasm</location>
    </subcellularLocation>
</comment>
<evidence type="ECO:0000256" key="3">
    <source>
        <dbReference type="ARBA" id="ARBA00022490"/>
    </source>
</evidence>
<dbReference type="PANTHER" id="PTHR12894:SF27">
    <property type="entry name" value="TRANSFORMING GROWTH FACTOR-BETA RECEPTOR-ASSOCIATED PROTEIN 1"/>
    <property type="match status" value="1"/>
</dbReference>
<evidence type="ECO:0000259" key="6">
    <source>
        <dbReference type="PROSITE" id="PS50219"/>
    </source>
</evidence>
<feature type="domain" description="CNH" evidence="6">
    <location>
        <begin position="52"/>
        <end position="332"/>
    </location>
</feature>
<dbReference type="InterPro" id="IPR000547">
    <property type="entry name" value="Clathrin_H-chain/VPS_repeat"/>
</dbReference>
<evidence type="ECO:0000256" key="4">
    <source>
        <dbReference type="ARBA" id="ARBA00022927"/>
    </source>
</evidence>
<dbReference type="GO" id="GO:0006914">
    <property type="term" value="P:autophagy"/>
    <property type="evidence" value="ECO:0007669"/>
    <property type="project" value="TreeGrafter"/>
</dbReference>
<proteinExistence type="predicted"/>
<dbReference type="GO" id="GO:0005737">
    <property type="term" value="C:cytoplasm"/>
    <property type="evidence" value="ECO:0007669"/>
    <property type="project" value="UniProtKB-SubCell"/>
</dbReference>